<dbReference type="Gene3D" id="3.40.50.300">
    <property type="entry name" value="P-loop containing nucleotide triphosphate hydrolases"/>
    <property type="match status" value="1"/>
</dbReference>
<evidence type="ECO:0000259" key="1">
    <source>
        <dbReference type="Pfam" id="PF01656"/>
    </source>
</evidence>
<comment type="caution">
    <text evidence="2">The sequence shown here is derived from an EMBL/GenBank/DDBJ whole genome shotgun (WGS) entry which is preliminary data.</text>
</comment>
<feature type="domain" description="CobQ/CobB/MinD/ParA nucleotide binding" evidence="1">
    <location>
        <begin position="41"/>
        <end position="283"/>
    </location>
</feature>
<dbReference type="PANTHER" id="PTHR13696">
    <property type="entry name" value="P-LOOP CONTAINING NUCLEOSIDE TRIPHOSPHATE HYDROLASE"/>
    <property type="match status" value="1"/>
</dbReference>
<dbReference type="Pfam" id="PF01656">
    <property type="entry name" value="CbiA"/>
    <property type="match status" value="1"/>
</dbReference>
<proteinExistence type="predicted"/>
<dbReference type="InterPro" id="IPR027417">
    <property type="entry name" value="P-loop_NTPase"/>
</dbReference>
<accession>A0A7C4D3Q5</accession>
<gene>
    <name evidence="2" type="ORF">ENU31_03945</name>
</gene>
<dbReference type="PANTHER" id="PTHR13696:SF99">
    <property type="entry name" value="COBYRINIC ACID AC-DIAMIDE SYNTHASE"/>
    <property type="match status" value="1"/>
</dbReference>
<dbReference type="InterPro" id="IPR002586">
    <property type="entry name" value="CobQ/CobB/MinD/ParA_Nub-bd_dom"/>
</dbReference>
<reference evidence="2" key="1">
    <citation type="journal article" date="2020" name="mSystems">
        <title>Genome- and Community-Level Interaction Insights into Carbon Utilization and Element Cycling Functions of Hydrothermarchaeota in Hydrothermal Sediment.</title>
        <authorList>
            <person name="Zhou Z."/>
            <person name="Liu Y."/>
            <person name="Xu W."/>
            <person name="Pan J."/>
            <person name="Luo Z.H."/>
            <person name="Li M."/>
        </authorList>
    </citation>
    <scope>NUCLEOTIDE SEQUENCE [LARGE SCALE GENOMIC DNA]</scope>
    <source>
        <strain evidence="2">SpSt-658</strain>
    </source>
</reference>
<organism evidence="2">
    <name type="scientific">Ignisphaera aggregans</name>
    <dbReference type="NCBI Taxonomy" id="334771"/>
    <lineage>
        <taxon>Archaea</taxon>
        <taxon>Thermoproteota</taxon>
        <taxon>Thermoprotei</taxon>
        <taxon>Desulfurococcales</taxon>
        <taxon>Desulfurococcaceae</taxon>
        <taxon>Ignisphaera</taxon>
    </lineage>
</organism>
<dbReference type="SUPFAM" id="SSF52540">
    <property type="entry name" value="P-loop containing nucleoside triphosphate hydrolases"/>
    <property type="match status" value="1"/>
</dbReference>
<dbReference type="EMBL" id="DTCA01000116">
    <property type="protein sequence ID" value="HGM07544.1"/>
    <property type="molecule type" value="Genomic_DNA"/>
</dbReference>
<dbReference type="AlphaFoldDB" id="A0A7C4D3Q5"/>
<protein>
    <recommendedName>
        <fullName evidence="1">CobQ/CobB/MinD/ParA nucleotide binding domain-containing protein</fullName>
    </recommendedName>
</protein>
<name>A0A7C4D3Q5_9CREN</name>
<sequence>MKISVPFIKLPFFEKKGRKEEKEVIEFPSQREIISDTNVIGILSGKGGCGKSIISTNIIVLLSALLDKNQGVMGVDLDITNGTLTSLLLSLTPDTLRNDDGVSSIDYIVEEPTEFKAYKLEFPPKRILSIQVAKRKDLGVAVKNIFILPGKKATISYEIRLSQLAKLSIEEVRNSLHMLYHNIISFAKRNNIKYVIFDFPPLRADTRNVYEGVFGILDLLPNFILVSSLDYAAVHGLISLITRKYSFVKPRTLGFIINMYKSGYEEMAERIKNYIENIYGEGKVYFIRDDPRWRVTMIPPITLGDPSEGAHYDLIKICVMLGIISREIVKKKLNIDIH</sequence>
<dbReference type="InterPro" id="IPR050678">
    <property type="entry name" value="DNA_Partitioning_ATPase"/>
</dbReference>
<evidence type="ECO:0000313" key="2">
    <source>
        <dbReference type="EMBL" id="HGM07544.1"/>
    </source>
</evidence>